<keyword evidence="5" id="KW-0677">Repeat</keyword>
<dbReference type="InterPro" id="IPR036179">
    <property type="entry name" value="Ig-like_dom_sf"/>
</dbReference>
<dbReference type="PROSITE" id="PS50835">
    <property type="entry name" value="IG_LIKE"/>
    <property type="match status" value="2"/>
</dbReference>
<name>A0A8C2UJ90_CHILA</name>
<evidence type="ECO:0000256" key="3">
    <source>
        <dbReference type="ARBA" id="ARBA00022692"/>
    </source>
</evidence>
<keyword evidence="9" id="KW-0325">Glycoprotein</keyword>
<evidence type="ECO:0000256" key="6">
    <source>
        <dbReference type="ARBA" id="ARBA00022989"/>
    </source>
</evidence>
<evidence type="ECO:0000313" key="14">
    <source>
        <dbReference type="Proteomes" id="UP000694398"/>
    </source>
</evidence>
<dbReference type="Pfam" id="PF13895">
    <property type="entry name" value="Ig_2"/>
    <property type="match status" value="1"/>
</dbReference>
<dbReference type="SUPFAM" id="SSF48726">
    <property type="entry name" value="Immunoglobulin"/>
    <property type="match status" value="2"/>
</dbReference>
<evidence type="ECO:0000256" key="4">
    <source>
        <dbReference type="ARBA" id="ARBA00022729"/>
    </source>
</evidence>
<reference evidence="13" key="2">
    <citation type="submission" date="2025-09" db="UniProtKB">
        <authorList>
            <consortium name="Ensembl"/>
        </authorList>
    </citation>
    <scope>IDENTIFICATION</scope>
</reference>
<dbReference type="PANTHER" id="PTHR11738:SF179">
    <property type="entry name" value="LEUKOCYTE IMMUNOGLOBULIN-LIKE RECEPTOR SUBFAMILY A MEMBER 5"/>
    <property type="match status" value="1"/>
</dbReference>
<dbReference type="InterPro" id="IPR003599">
    <property type="entry name" value="Ig_sub"/>
</dbReference>
<dbReference type="GO" id="GO:0032396">
    <property type="term" value="F:inhibitory MHC class I receptor activity"/>
    <property type="evidence" value="ECO:0007669"/>
    <property type="project" value="TreeGrafter"/>
</dbReference>
<keyword evidence="10" id="KW-0393">Immunoglobulin domain</keyword>
<evidence type="ECO:0000256" key="1">
    <source>
        <dbReference type="ARBA" id="ARBA00004162"/>
    </source>
</evidence>
<evidence type="ECO:0000259" key="12">
    <source>
        <dbReference type="PROSITE" id="PS50835"/>
    </source>
</evidence>
<keyword evidence="8" id="KW-1015">Disulfide bond</keyword>
<dbReference type="Gene3D" id="2.60.40.10">
    <property type="entry name" value="Immunoglobulins"/>
    <property type="match status" value="2"/>
</dbReference>
<dbReference type="SMART" id="SM00409">
    <property type="entry name" value="IG"/>
    <property type="match status" value="2"/>
</dbReference>
<keyword evidence="6" id="KW-1133">Transmembrane helix</keyword>
<keyword evidence="14" id="KW-1185">Reference proteome</keyword>
<keyword evidence="4 11" id="KW-0732">Signal</keyword>
<organism evidence="13 14">
    <name type="scientific">Chinchilla lanigera</name>
    <name type="common">Long-tailed chinchilla</name>
    <name type="synonym">Chinchilla villidera</name>
    <dbReference type="NCBI Taxonomy" id="34839"/>
    <lineage>
        <taxon>Eukaryota</taxon>
        <taxon>Metazoa</taxon>
        <taxon>Chordata</taxon>
        <taxon>Craniata</taxon>
        <taxon>Vertebrata</taxon>
        <taxon>Euteleostomi</taxon>
        <taxon>Mammalia</taxon>
        <taxon>Eutheria</taxon>
        <taxon>Euarchontoglires</taxon>
        <taxon>Glires</taxon>
        <taxon>Rodentia</taxon>
        <taxon>Hystricomorpha</taxon>
        <taxon>Chinchillidae</taxon>
        <taxon>Chinchilla</taxon>
    </lineage>
</organism>
<dbReference type="OMA" id="RNAPQVW"/>
<evidence type="ECO:0000256" key="11">
    <source>
        <dbReference type="SAM" id="SignalP"/>
    </source>
</evidence>
<accession>A0A8C2UJ90</accession>
<keyword evidence="2" id="KW-1003">Cell membrane</keyword>
<keyword evidence="3" id="KW-0812">Transmembrane</keyword>
<reference evidence="13" key="1">
    <citation type="submission" date="2025-08" db="UniProtKB">
        <authorList>
            <consortium name="Ensembl"/>
        </authorList>
    </citation>
    <scope>IDENTIFICATION</scope>
</reference>
<keyword evidence="7" id="KW-0472">Membrane</keyword>
<feature type="signal peptide" evidence="11">
    <location>
        <begin position="1"/>
        <end position="23"/>
    </location>
</feature>
<dbReference type="PANTHER" id="PTHR11738">
    <property type="entry name" value="MHC CLASS I NK CELL RECEPTOR"/>
    <property type="match status" value="1"/>
</dbReference>
<dbReference type="FunFam" id="2.60.40.10:FF:000049">
    <property type="entry name" value="Leukocyte immunoglobulin-like receptor subfamily B member 1"/>
    <property type="match status" value="2"/>
</dbReference>
<feature type="domain" description="Ig-like" evidence="12">
    <location>
        <begin position="29"/>
        <end position="114"/>
    </location>
</feature>
<evidence type="ECO:0000256" key="10">
    <source>
        <dbReference type="ARBA" id="ARBA00023319"/>
    </source>
</evidence>
<dbReference type="GeneTree" id="ENSGT01100000263478"/>
<dbReference type="InterPro" id="IPR007110">
    <property type="entry name" value="Ig-like_dom"/>
</dbReference>
<dbReference type="GO" id="GO:0002764">
    <property type="term" value="P:immune response-regulating signaling pathway"/>
    <property type="evidence" value="ECO:0007669"/>
    <property type="project" value="TreeGrafter"/>
</dbReference>
<comment type="subcellular location">
    <subcellularLocation>
        <location evidence="1">Cell membrane</location>
        <topology evidence="1">Single-pass membrane protein</topology>
    </subcellularLocation>
</comment>
<feature type="domain" description="Ig-like" evidence="12">
    <location>
        <begin position="124"/>
        <end position="196"/>
    </location>
</feature>
<dbReference type="Proteomes" id="UP000694398">
    <property type="component" value="Unassembled WGS sequence"/>
</dbReference>
<evidence type="ECO:0000256" key="7">
    <source>
        <dbReference type="ARBA" id="ARBA00023136"/>
    </source>
</evidence>
<evidence type="ECO:0000256" key="5">
    <source>
        <dbReference type="ARBA" id="ARBA00022737"/>
    </source>
</evidence>
<dbReference type="AlphaFoldDB" id="A0A8C2UJ90"/>
<evidence type="ECO:0000313" key="13">
    <source>
        <dbReference type="Ensembl" id="ENSCLAP00000000836.1"/>
    </source>
</evidence>
<evidence type="ECO:0000256" key="2">
    <source>
        <dbReference type="ARBA" id="ARBA00022475"/>
    </source>
</evidence>
<evidence type="ECO:0000256" key="9">
    <source>
        <dbReference type="ARBA" id="ARBA00023180"/>
    </source>
</evidence>
<dbReference type="Ensembl" id="ENSCLAT00000000873.1">
    <property type="protein sequence ID" value="ENSCLAP00000000836.1"/>
    <property type="gene ID" value="ENSCLAG00000000651.1"/>
</dbReference>
<dbReference type="InterPro" id="IPR013783">
    <property type="entry name" value="Ig-like_fold"/>
</dbReference>
<protein>
    <recommendedName>
        <fullName evidence="12">Ig-like domain-containing protein</fullName>
    </recommendedName>
</protein>
<sequence>MAPTLTALLCLGLSLSLRTRVQAVILLKPRLWAEPGSVIKWGETVTLWCEWTLGAQEYHLFQVGSQVPWETQTSEKLVNVAKFSIPSITEKSAGRYHCYFRSSAAWSQYSDVLELVVTGVSSKPSLSALPSPEVTSGGNVTLQCASQRGFDRFVLTGEGGDKLSWTLDSQRGTSGQAQALFRVGPVTPRQRWMFRCYGYDRSKPLVWSEPSDTLELLVSASRSQDYTVENLIRMGLAGLVLLVLGILLCEAQHSQRSTRDAARK</sequence>
<proteinExistence type="predicted"/>
<dbReference type="InterPro" id="IPR050412">
    <property type="entry name" value="Ig-like_Receptors_ImmuneReg"/>
</dbReference>
<dbReference type="GO" id="GO:0019221">
    <property type="term" value="P:cytokine-mediated signaling pathway"/>
    <property type="evidence" value="ECO:0007669"/>
    <property type="project" value="TreeGrafter"/>
</dbReference>
<feature type="chain" id="PRO_5034976901" description="Ig-like domain-containing protein" evidence="11">
    <location>
        <begin position="24"/>
        <end position="264"/>
    </location>
</feature>
<dbReference type="GO" id="GO:0005886">
    <property type="term" value="C:plasma membrane"/>
    <property type="evidence" value="ECO:0007669"/>
    <property type="project" value="UniProtKB-SubCell"/>
</dbReference>
<evidence type="ECO:0000256" key="8">
    <source>
        <dbReference type="ARBA" id="ARBA00023157"/>
    </source>
</evidence>